<dbReference type="Proteomes" id="UP000037035">
    <property type="component" value="Unassembled WGS sequence"/>
</dbReference>
<protein>
    <submittedName>
        <fullName evidence="1">Uncharacterized protein</fullName>
    </submittedName>
</protein>
<accession>A0A0L6USL2</accession>
<dbReference type="AlphaFoldDB" id="A0A0L6USL2"/>
<name>A0A0L6USL2_9BASI</name>
<dbReference type="VEuPathDB" id="FungiDB:VP01_4219g1"/>
<dbReference type="EMBL" id="LAVV01009301">
    <property type="protein sequence ID" value="KNZ50830.1"/>
    <property type="molecule type" value="Genomic_DNA"/>
</dbReference>
<reference evidence="1 2" key="1">
    <citation type="submission" date="2015-08" db="EMBL/GenBank/DDBJ databases">
        <title>Next Generation Sequencing and Analysis of the Genome of Puccinia sorghi L Schw, the Causal Agent of Maize Common Rust.</title>
        <authorList>
            <person name="Rochi L."/>
            <person name="Burguener G."/>
            <person name="Darino M."/>
            <person name="Turjanski A."/>
            <person name="Kreff E."/>
            <person name="Dieguez M.J."/>
            <person name="Sacco F."/>
        </authorList>
    </citation>
    <scope>NUCLEOTIDE SEQUENCE [LARGE SCALE GENOMIC DNA]</scope>
    <source>
        <strain evidence="1 2">RO10H11247</strain>
    </source>
</reference>
<evidence type="ECO:0000313" key="1">
    <source>
        <dbReference type="EMBL" id="KNZ50830.1"/>
    </source>
</evidence>
<organism evidence="1 2">
    <name type="scientific">Puccinia sorghi</name>
    <dbReference type="NCBI Taxonomy" id="27349"/>
    <lineage>
        <taxon>Eukaryota</taxon>
        <taxon>Fungi</taxon>
        <taxon>Dikarya</taxon>
        <taxon>Basidiomycota</taxon>
        <taxon>Pucciniomycotina</taxon>
        <taxon>Pucciniomycetes</taxon>
        <taxon>Pucciniales</taxon>
        <taxon>Pucciniaceae</taxon>
        <taxon>Puccinia</taxon>
    </lineage>
</organism>
<gene>
    <name evidence="1" type="ORF">VP01_4219g1</name>
</gene>
<proteinExistence type="predicted"/>
<keyword evidence="2" id="KW-1185">Reference proteome</keyword>
<comment type="caution">
    <text evidence="1">The sequence shown here is derived from an EMBL/GenBank/DDBJ whole genome shotgun (WGS) entry which is preliminary data.</text>
</comment>
<sequence>MIYKVNLISPGQNYPTWQDSKGVCVIRTGIFDEVLPRVRPLPNQANTLQCDLELSGASYTHSILHGNPCQFVSILQVPATTFKFICNKLSNVNCSNFKIAFSIQAKPFPKSQV</sequence>
<evidence type="ECO:0000313" key="2">
    <source>
        <dbReference type="Proteomes" id="UP000037035"/>
    </source>
</evidence>